<dbReference type="GO" id="GO:0004016">
    <property type="term" value="F:adenylate cyclase activity"/>
    <property type="evidence" value="ECO:0007669"/>
    <property type="project" value="UniProtKB-ARBA"/>
</dbReference>
<dbReference type="InterPro" id="IPR019734">
    <property type="entry name" value="TPR_rpt"/>
</dbReference>
<dbReference type="Pfam" id="PF00211">
    <property type="entry name" value="Guanylate_cyc"/>
    <property type="match status" value="1"/>
</dbReference>
<protein>
    <submittedName>
        <fullName evidence="8">Protein kinase</fullName>
    </submittedName>
</protein>
<dbReference type="InterPro" id="IPR011990">
    <property type="entry name" value="TPR-like_helical_dom_sf"/>
</dbReference>
<evidence type="ECO:0000256" key="1">
    <source>
        <dbReference type="ARBA" id="ARBA00004167"/>
    </source>
</evidence>
<feature type="binding site" evidence="5">
    <location>
        <position position="40"/>
    </location>
    <ligand>
        <name>ATP</name>
        <dbReference type="ChEBI" id="CHEBI:30616"/>
    </ligand>
</feature>
<keyword evidence="2 5" id="KW-0547">Nucleotide-binding</keyword>
<evidence type="ECO:0000256" key="2">
    <source>
        <dbReference type="ARBA" id="ARBA00022741"/>
    </source>
</evidence>
<dbReference type="GO" id="GO:0005524">
    <property type="term" value="F:ATP binding"/>
    <property type="evidence" value="ECO:0007669"/>
    <property type="project" value="UniProtKB-UniRule"/>
</dbReference>
<dbReference type="Gene3D" id="3.40.50.300">
    <property type="entry name" value="P-loop containing nucleotide triphosphate hydrolases"/>
    <property type="match status" value="1"/>
</dbReference>
<evidence type="ECO:0000259" key="6">
    <source>
        <dbReference type="PROSITE" id="PS50011"/>
    </source>
</evidence>
<dbReference type="SUPFAM" id="SSF55073">
    <property type="entry name" value="Nucleotide cyclase"/>
    <property type="match status" value="1"/>
</dbReference>
<dbReference type="InterPro" id="IPR008266">
    <property type="entry name" value="Tyr_kinase_AS"/>
</dbReference>
<dbReference type="Gene3D" id="3.30.70.1230">
    <property type="entry name" value="Nucleotide cyclase"/>
    <property type="match status" value="1"/>
</dbReference>
<dbReference type="InterPro" id="IPR029787">
    <property type="entry name" value="Nucleotide_cyclase"/>
</dbReference>
<keyword evidence="9" id="KW-1185">Reference proteome</keyword>
<evidence type="ECO:0000256" key="4">
    <source>
        <dbReference type="PROSITE-ProRule" id="PRU00339"/>
    </source>
</evidence>
<dbReference type="InterPro" id="IPR041664">
    <property type="entry name" value="AAA_16"/>
</dbReference>
<evidence type="ECO:0000256" key="3">
    <source>
        <dbReference type="ARBA" id="ARBA00022840"/>
    </source>
</evidence>
<keyword evidence="8" id="KW-0808">Transferase</keyword>
<feature type="domain" description="Protein kinase" evidence="6">
    <location>
        <begin position="8"/>
        <end position="292"/>
    </location>
</feature>
<dbReference type="Proteomes" id="UP000321595">
    <property type="component" value="Chromosome"/>
</dbReference>
<keyword evidence="8" id="KW-0418">Kinase</keyword>
<proteinExistence type="predicted"/>
<dbReference type="EMBL" id="CP042467">
    <property type="protein sequence ID" value="QED26295.1"/>
    <property type="molecule type" value="Genomic_DNA"/>
</dbReference>
<comment type="subcellular location">
    <subcellularLocation>
        <location evidence="1">Membrane</location>
        <topology evidence="1">Single-pass membrane protein</topology>
    </subcellularLocation>
</comment>
<sequence>MEKSFGKYELIEKIGVGGMAEVFLAKSFGAEGLEKILVIKRILPEYTSNRRFVEMFISEAKIAMDLNHPNIVQIYDFGKVEQTYFLAMEFVDGADVAHIVSGGRKSGRPIALGDAIFLVAEIAKGLDYAHRRSDHFGSPLNIVHRDISPQNVLVSRDGTVKIVDFGIAKASSVSDENPHVVKGKFSYMSPEQASGWKVDHRSDIFSLGVLLFELVCGRPLFKHTTQEETLSLVKSAVVPDIRSLNEEIPEALEALLYRILAKQPDERPQSARDVQLDLTKILYGLDEIHDSLTLATYLTGLEPYLEGKGDHQSTAVATGSLVRTVPGAQRTATGGTMVQTSNTPVTRIADEGVPDSHLRERKECVIVSGHVQGLFSLRQTLGQDRWLQVLQEYTRIVDSIAYKKEAIVHRVNEDGFTLIFGIPVSSENDAERAVRVSMDLHEAVAGMNPSLVSPLNLSIGLAMGDVVLEQEVDKTGRRFTWSFFGSSHELADRLARVAMAREILLGGQIFRRIKREFRCDKVDSLSYQEEEGATPLNVQAYRLIEPKSQEDKITEVRRAYHGFYGRELILKEVRERYRQIQLDKRAGAVVLQGGPGLGKSTLLEEFLKGLDDRAVRVLRGVVPPYERDVPLGAMAGLLSEMLRLGPRDDLRALRDALSIRINALFADENEAERGVIIHSVGSLFGIRFADSGFETLDPDERKNRIFLSIRKLLNRFAEKMPLVIAIDDAHHLDSMTVEFGVGFFNSTQAAPAVFVLALDPSFIEGEATWDELLAAKFVWTEALNELGESESELLVREVLKHHRIEDPKLEEEILRRSGGNPLFIKEVVEVLRDRGLLKAQADLSNGDGGHWIPSNVDGLIRARIDRLELNEKTALQRLALLWSPFTGAEAALVLDEDSLLEVQALVDRELLLMLDAQDAKSFEEQEFRFCNALTQDVAALGLVPEEAVELHRRLAKHLLESGESRALYSNALIARHFDGAGETDKSVEYYFEAAASALDQFGAAESIRLSEKVLERVPPQSKLYFDALTVKARALAELGNRDSLGDALRELEMLAKTRQDALGLAKVQLDLANFEFDQSELRRAKDWLEKVESTLADIDEPEILLELQTSVLLVLAQIRSSEGSRDEALSHVQEALESLKDGHLATNLVRAWNQLGVLHRQSGHHQRALEAFEKGLEVAQEQGLRRERRSLLSSLGVSLAYLGRFSQALAKYQAALDEARQLGHVREEAGLLINMGHAHLLRGATEEAVTITRRGNYLARKTNSHAVLADGLITLGACYVETQEWSKAEQSLHEGLRLADSIPNVYLSVHATLLLAQVNLSSGHSEQARIALMQAEDALERSEGAEMTWGIAASEMLMARAFKLLGQRDNAIEHSRRALGLIDDGEIYAMEEILFQHSQILPDEEEFQTERRQALTRSREVLLHRRDYLNDEEQKSLFMNRNINRQILSVAKVVLD</sequence>
<dbReference type="InterPro" id="IPR011009">
    <property type="entry name" value="Kinase-like_dom_sf"/>
</dbReference>
<dbReference type="SUPFAM" id="SSF52540">
    <property type="entry name" value="P-loop containing nucleoside triphosphate hydrolases"/>
    <property type="match status" value="1"/>
</dbReference>
<dbReference type="PANTHER" id="PTHR16305:SF28">
    <property type="entry name" value="GUANYLATE CYCLASE DOMAIN-CONTAINING PROTEIN"/>
    <property type="match status" value="1"/>
</dbReference>
<organism evidence="8 9">
    <name type="scientific">Microvenator marinus</name>
    <dbReference type="NCBI Taxonomy" id="2600177"/>
    <lineage>
        <taxon>Bacteria</taxon>
        <taxon>Deltaproteobacteria</taxon>
        <taxon>Bradymonadales</taxon>
        <taxon>Microvenatoraceae</taxon>
        <taxon>Microvenator</taxon>
    </lineage>
</organism>
<dbReference type="InterPro" id="IPR027417">
    <property type="entry name" value="P-loop_NTPase"/>
</dbReference>
<dbReference type="GO" id="GO:0005737">
    <property type="term" value="C:cytoplasm"/>
    <property type="evidence" value="ECO:0007669"/>
    <property type="project" value="TreeGrafter"/>
</dbReference>
<dbReference type="Pfam" id="PF00069">
    <property type="entry name" value="Pkinase"/>
    <property type="match status" value="1"/>
</dbReference>
<dbReference type="KEGG" id="bbae:FRD01_03285"/>
<dbReference type="GO" id="GO:0009190">
    <property type="term" value="P:cyclic nucleotide biosynthetic process"/>
    <property type="evidence" value="ECO:0007669"/>
    <property type="project" value="InterPro"/>
</dbReference>
<keyword evidence="3 5" id="KW-0067">ATP-binding</keyword>
<dbReference type="OrthoDB" id="9801841at2"/>
<name>A0A5B8XL08_9DELT</name>
<dbReference type="PROSITE" id="PS00109">
    <property type="entry name" value="PROTEIN_KINASE_TYR"/>
    <property type="match status" value="1"/>
</dbReference>
<dbReference type="SUPFAM" id="SSF48452">
    <property type="entry name" value="TPR-like"/>
    <property type="match status" value="2"/>
</dbReference>
<dbReference type="PROSITE" id="PS00107">
    <property type="entry name" value="PROTEIN_KINASE_ATP"/>
    <property type="match status" value="1"/>
</dbReference>
<dbReference type="PROSITE" id="PS50011">
    <property type="entry name" value="PROTEIN_KINASE_DOM"/>
    <property type="match status" value="1"/>
</dbReference>
<dbReference type="InterPro" id="IPR000719">
    <property type="entry name" value="Prot_kinase_dom"/>
</dbReference>
<keyword evidence="4" id="KW-0802">TPR repeat</keyword>
<dbReference type="PROSITE" id="PS50005">
    <property type="entry name" value="TPR"/>
    <property type="match status" value="1"/>
</dbReference>
<dbReference type="Pfam" id="PF13191">
    <property type="entry name" value="AAA_16"/>
    <property type="match status" value="1"/>
</dbReference>
<evidence type="ECO:0000259" key="7">
    <source>
        <dbReference type="PROSITE" id="PS50125"/>
    </source>
</evidence>
<dbReference type="PROSITE" id="PS50125">
    <property type="entry name" value="GUANYLATE_CYCLASE_2"/>
    <property type="match status" value="1"/>
</dbReference>
<gene>
    <name evidence="8" type="ORF">FRD01_03285</name>
</gene>
<evidence type="ECO:0000313" key="8">
    <source>
        <dbReference type="EMBL" id="QED26295.1"/>
    </source>
</evidence>
<dbReference type="SUPFAM" id="SSF56112">
    <property type="entry name" value="Protein kinase-like (PK-like)"/>
    <property type="match status" value="1"/>
</dbReference>
<evidence type="ECO:0000256" key="5">
    <source>
        <dbReference type="PROSITE-ProRule" id="PRU10141"/>
    </source>
</evidence>
<dbReference type="CDD" id="cd14014">
    <property type="entry name" value="STKc_PknB_like"/>
    <property type="match status" value="1"/>
</dbReference>
<accession>A0A5B8XL08</accession>
<dbReference type="Gene3D" id="1.10.510.10">
    <property type="entry name" value="Transferase(Phosphotransferase) domain 1"/>
    <property type="match status" value="1"/>
</dbReference>
<dbReference type="RefSeq" id="WP_146957618.1">
    <property type="nucleotide sequence ID" value="NZ_CP042467.1"/>
</dbReference>
<dbReference type="SMART" id="SM00028">
    <property type="entry name" value="TPR"/>
    <property type="match status" value="7"/>
</dbReference>
<dbReference type="GO" id="GO:0004672">
    <property type="term" value="F:protein kinase activity"/>
    <property type="evidence" value="ECO:0007669"/>
    <property type="project" value="InterPro"/>
</dbReference>
<feature type="domain" description="Guanylate cyclase" evidence="7">
    <location>
        <begin position="365"/>
        <end position="495"/>
    </location>
</feature>
<reference evidence="8 9" key="1">
    <citation type="submission" date="2019-08" db="EMBL/GenBank/DDBJ databases">
        <authorList>
            <person name="Liang Q."/>
        </authorList>
    </citation>
    <scope>NUCLEOTIDE SEQUENCE [LARGE SCALE GENOMIC DNA]</scope>
    <source>
        <strain evidence="8 9">V1718</strain>
    </source>
</reference>
<dbReference type="Gene3D" id="1.25.40.10">
    <property type="entry name" value="Tetratricopeptide repeat domain"/>
    <property type="match status" value="3"/>
</dbReference>
<dbReference type="InterPro" id="IPR001054">
    <property type="entry name" value="A/G_cyclase"/>
</dbReference>
<dbReference type="PANTHER" id="PTHR16305">
    <property type="entry name" value="TESTICULAR SOLUBLE ADENYLYL CYCLASE"/>
    <property type="match status" value="1"/>
</dbReference>
<dbReference type="Pfam" id="PF13424">
    <property type="entry name" value="TPR_12"/>
    <property type="match status" value="1"/>
</dbReference>
<dbReference type="GO" id="GO:0035556">
    <property type="term" value="P:intracellular signal transduction"/>
    <property type="evidence" value="ECO:0007669"/>
    <property type="project" value="InterPro"/>
</dbReference>
<feature type="repeat" description="TPR" evidence="4">
    <location>
        <begin position="1149"/>
        <end position="1182"/>
    </location>
</feature>
<evidence type="ECO:0000313" key="9">
    <source>
        <dbReference type="Proteomes" id="UP000321595"/>
    </source>
</evidence>
<dbReference type="InterPro" id="IPR017441">
    <property type="entry name" value="Protein_kinase_ATP_BS"/>
</dbReference>
<dbReference type="GO" id="GO:0016020">
    <property type="term" value="C:membrane"/>
    <property type="evidence" value="ECO:0007669"/>
    <property type="project" value="UniProtKB-SubCell"/>
</dbReference>
<dbReference type="Gene3D" id="3.30.200.20">
    <property type="entry name" value="Phosphorylase Kinase, domain 1"/>
    <property type="match status" value="1"/>
</dbReference>